<gene>
    <name evidence="3" type="ORF">QBC46DRAFT_40049</name>
</gene>
<feature type="compositionally biased region" description="Basic and acidic residues" evidence="1">
    <location>
        <begin position="14"/>
        <end position="27"/>
    </location>
</feature>
<dbReference type="AlphaFoldDB" id="A0AAN6NFV9"/>
<name>A0AAN6NFV9_9PEZI</name>
<evidence type="ECO:0000259" key="2">
    <source>
        <dbReference type="Pfam" id="PF17100"/>
    </source>
</evidence>
<reference evidence="4" key="1">
    <citation type="journal article" date="2023" name="Mol. Phylogenet. Evol.">
        <title>Genome-scale phylogeny and comparative genomics of the fungal order Sordariales.</title>
        <authorList>
            <person name="Hensen N."/>
            <person name="Bonometti L."/>
            <person name="Westerberg I."/>
            <person name="Brannstrom I.O."/>
            <person name="Guillou S."/>
            <person name="Cros-Aarteil S."/>
            <person name="Calhoun S."/>
            <person name="Haridas S."/>
            <person name="Kuo A."/>
            <person name="Mondo S."/>
            <person name="Pangilinan J."/>
            <person name="Riley R."/>
            <person name="LaButti K."/>
            <person name="Andreopoulos B."/>
            <person name="Lipzen A."/>
            <person name="Chen C."/>
            <person name="Yan M."/>
            <person name="Daum C."/>
            <person name="Ng V."/>
            <person name="Clum A."/>
            <person name="Steindorff A."/>
            <person name="Ohm R.A."/>
            <person name="Martin F."/>
            <person name="Silar P."/>
            <person name="Natvig D.O."/>
            <person name="Lalanne C."/>
            <person name="Gautier V."/>
            <person name="Ament-Velasquez S.L."/>
            <person name="Kruys A."/>
            <person name="Hutchinson M.I."/>
            <person name="Powell A.J."/>
            <person name="Barry K."/>
            <person name="Miller A.N."/>
            <person name="Grigoriev I.V."/>
            <person name="Debuchy R."/>
            <person name="Gladieux P."/>
            <person name="Hiltunen Thoren M."/>
            <person name="Johannesson H."/>
        </authorList>
    </citation>
    <scope>NUCLEOTIDE SEQUENCE [LARGE SCALE GENOMIC DNA]</scope>
    <source>
        <strain evidence="4">CBS 340.73</strain>
    </source>
</reference>
<proteinExistence type="predicted"/>
<dbReference type="EMBL" id="MU853766">
    <property type="protein sequence ID" value="KAK3943403.1"/>
    <property type="molecule type" value="Genomic_DNA"/>
</dbReference>
<evidence type="ECO:0000313" key="3">
    <source>
        <dbReference type="EMBL" id="KAK3943403.1"/>
    </source>
</evidence>
<feature type="compositionally biased region" description="Polar residues" evidence="1">
    <location>
        <begin position="73"/>
        <end position="85"/>
    </location>
</feature>
<comment type="caution">
    <text evidence="3">The sequence shown here is derived from an EMBL/GenBank/DDBJ whole genome shotgun (WGS) entry which is preliminary data.</text>
</comment>
<accession>A0AAN6NFV9</accession>
<dbReference type="Pfam" id="PF17100">
    <property type="entry name" value="NACHT_N"/>
    <property type="match status" value="1"/>
</dbReference>
<feature type="region of interest" description="Disordered" evidence="1">
    <location>
        <begin position="1"/>
        <end position="85"/>
    </location>
</feature>
<organism evidence="3 4">
    <name type="scientific">Diplogelasinospora grovesii</name>
    <dbReference type="NCBI Taxonomy" id="303347"/>
    <lineage>
        <taxon>Eukaryota</taxon>
        <taxon>Fungi</taxon>
        <taxon>Dikarya</taxon>
        <taxon>Ascomycota</taxon>
        <taxon>Pezizomycotina</taxon>
        <taxon>Sordariomycetes</taxon>
        <taxon>Sordariomycetidae</taxon>
        <taxon>Sordariales</taxon>
        <taxon>Diplogelasinosporaceae</taxon>
        <taxon>Diplogelasinospora</taxon>
    </lineage>
</organism>
<dbReference type="Proteomes" id="UP001303473">
    <property type="component" value="Unassembled WGS sequence"/>
</dbReference>
<sequence>MGFKSMLRKLRRHGAQDSERSGEDVGSKDGTGLDLPKQSEITECSTADASRPPAIAGAQDPTGAQGPEPTADPTEQQTPSLPTSQRLWNTAYDSLESGGDSVKLVRAYIKILTTVLATEAAADADASTEDPAERQRYMRKLVQDGQVKVAAAAKITKGLGDVAHFVLSAKGMIDLAIQNIPQAALPWAGVCVGLQVTV</sequence>
<evidence type="ECO:0000313" key="4">
    <source>
        <dbReference type="Proteomes" id="UP001303473"/>
    </source>
</evidence>
<feature type="domain" description="NWD NACHT-NTPase N-terminal" evidence="2">
    <location>
        <begin position="85"/>
        <end position="196"/>
    </location>
</feature>
<feature type="compositionally biased region" description="Polar residues" evidence="1">
    <location>
        <begin position="39"/>
        <end position="48"/>
    </location>
</feature>
<protein>
    <recommendedName>
        <fullName evidence="2">NWD NACHT-NTPase N-terminal domain-containing protein</fullName>
    </recommendedName>
</protein>
<keyword evidence="4" id="KW-1185">Reference proteome</keyword>
<evidence type="ECO:0000256" key="1">
    <source>
        <dbReference type="SAM" id="MobiDB-lite"/>
    </source>
</evidence>
<feature type="compositionally biased region" description="Basic residues" evidence="1">
    <location>
        <begin position="1"/>
        <end position="13"/>
    </location>
</feature>
<dbReference type="InterPro" id="IPR031359">
    <property type="entry name" value="NACHT_N"/>
</dbReference>